<keyword evidence="5" id="KW-0811">Translocation</keyword>
<dbReference type="Proteomes" id="UP001596250">
    <property type="component" value="Unassembled WGS sequence"/>
</dbReference>
<keyword evidence="5" id="KW-1003">Cell membrane</keyword>
<comment type="subunit">
    <text evidence="5">Forms a complex with TatA.</text>
</comment>
<dbReference type="EMBL" id="JBHSQV010000167">
    <property type="protein sequence ID" value="MFC5987641.1"/>
    <property type="molecule type" value="Genomic_DNA"/>
</dbReference>
<dbReference type="PANTHER" id="PTHR30371">
    <property type="entry name" value="SEC-INDEPENDENT PROTEIN TRANSLOCASE PROTEIN TATC"/>
    <property type="match status" value="1"/>
</dbReference>
<protein>
    <recommendedName>
        <fullName evidence="5">Sec-independent protein translocase protein TatC</fullName>
    </recommendedName>
</protein>
<evidence type="ECO:0000313" key="6">
    <source>
        <dbReference type="EMBL" id="MFC5987641.1"/>
    </source>
</evidence>
<keyword evidence="5" id="KW-0653">Protein transport</keyword>
<comment type="caution">
    <text evidence="6">The sequence shown here is derived from an EMBL/GenBank/DDBJ whole genome shotgun (WGS) entry which is preliminary data.</text>
</comment>
<keyword evidence="5" id="KW-0813">Transport</keyword>
<reference evidence="7" key="1">
    <citation type="journal article" date="2019" name="Int. J. Syst. Evol. Microbiol.">
        <title>The Global Catalogue of Microorganisms (GCM) 10K type strain sequencing project: providing services to taxonomists for standard genome sequencing and annotation.</title>
        <authorList>
            <consortium name="The Broad Institute Genomics Platform"/>
            <consortium name="The Broad Institute Genome Sequencing Center for Infectious Disease"/>
            <person name="Wu L."/>
            <person name="Ma J."/>
        </authorList>
    </citation>
    <scope>NUCLEOTIDE SEQUENCE [LARGE SCALE GENOMIC DNA]</scope>
    <source>
        <strain evidence="7">CCM 8749</strain>
    </source>
</reference>
<dbReference type="PANTHER" id="PTHR30371:SF4">
    <property type="entry name" value="SEC-INDEPENDENT PROTEIN TRANSLOCASE PROTEIN TATCD"/>
    <property type="match status" value="1"/>
</dbReference>
<feature type="transmembrane region" description="Helical" evidence="5">
    <location>
        <begin position="107"/>
        <end position="133"/>
    </location>
</feature>
<name>A0ABW1IRI7_9BACL</name>
<feature type="transmembrane region" description="Helical" evidence="5">
    <location>
        <begin position="211"/>
        <end position="232"/>
    </location>
</feature>
<evidence type="ECO:0000256" key="5">
    <source>
        <dbReference type="HAMAP-Rule" id="MF_00902"/>
    </source>
</evidence>
<evidence type="ECO:0000256" key="4">
    <source>
        <dbReference type="ARBA" id="ARBA00023136"/>
    </source>
</evidence>
<organism evidence="6 7">
    <name type="scientific">Marinicrinis lubricantis</name>
    <dbReference type="NCBI Taxonomy" id="2086470"/>
    <lineage>
        <taxon>Bacteria</taxon>
        <taxon>Bacillati</taxon>
        <taxon>Bacillota</taxon>
        <taxon>Bacilli</taxon>
        <taxon>Bacillales</taxon>
        <taxon>Paenibacillaceae</taxon>
    </lineage>
</organism>
<keyword evidence="7" id="KW-1185">Reference proteome</keyword>
<keyword evidence="4 5" id="KW-0472">Membrane</keyword>
<dbReference type="RefSeq" id="WP_379895050.1">
    <property type="nucleotide sequence ID" value="NZ_CBCSCT010000035.1"/>
</dbReference>
<gene>
    <name evidence="5 6" type="primary">tatC</name>
    <name evidence="6" type="ORF">ACFPXP_14640</name>
</gene>
<evidence type="ECO:0000256" key="2">
    <source>
        <dbReference type="ARBA" id="ARBA00022692"/>
    </source>
</evidence>
<dbReference type="InterPro" id="IPR002033">
    <property type="entry name" value="TatC"/>
</dbReference>
<evidence type="ECO:0000256" key="3">
    <source>
        <dbReference type="ARBA" id="ARBA00022989"/>
    </source>
</evidence>
<keyword evidence="2 5" id="KW-0812">Transmembrane</keyword>
<feature type="transmembrane region" description="Helical" evidence="5">
    <location>
        <begin position="65"/>
        <end position="86"/>
    </location>
</feature>
<feature type="transmembrane region" description="Helical" evidence="5">
    <location>
        <begin position="20"/>
        <end position="45"/>
    </location>
</feature>
<accession>A0ABW1IRI7</accession>
<dbReference type="HAMAP" id="MF_00902">
    <property type="entry name" value="TatC"/>
    <property type="match status" value="1"/>
</dbReference>
<keyword evidence="3 5" id="KW-1133">Transmembrane helix</keyword>
<dbReference type="NCBIfam" id="TIGR00945">
    <property type="entry name" value="tatC"/>
    <property type="match status" value="1"/>
</dbReference>
<dbReference type="Pfam" id="PF00902">
    <property type="entry name" value="TatC"/>
    <property type="match status" value="1"/>
</dbReference>
<evidence type="ECO:0000256" key="1">
    <source>
        <dbReference type="ARBA" id="ARBA00004141"/>
    </source>
</evidence>
<proteinExistence type="inferred from homology"/>
<dbReference type="PRINTS" id="PR01840">
    <property type="entry name" value="TATCFAMILY"/>
</dbReference>
<evidence type="ECO:0000313" key="7">
    <source>
        <dbReference type="Proteomes" id="UP001596250"/>
    </source>
</evidence>
<comment type="similarity">
    <text evidence="5">Belongs to the TatC family.</text>
</comment>
<feature type="transmembrane region" description="Helical" evidence="5">
    <location>
        <begin position="189"/>
        <end position="205"/>
    </location>
</feature>
<feature type="transmembrane region" description="Helical" evidence="5">
    <location>
        <begin position="153"/>
        <end position="177"/>
    </location>
</feature>
<comment type="subcellular location">
    <subcellularLocation>
        <location evidence="5">Cell membrane</location>
        <topology evidence="5">Multi-pass membrane protein</topology>
    </subcellularLocation>
    <subcellularLocation>
        <location evidence="1">Membrane</location>
        <topology evidence="1">Multi-pass membrane protein</topology>
    </subcellularLocation>
</comment>
<comment type="function">
    <text evidence="5">Part of the twin-arginine translocation (Tat) system that transports large folded proteins containing a characteristic twin-arginine motif in their signal peptide across membranes.</text>
</comment>
<sequence>MEHPQGMSFVEHLTELRKRIVRIVIVLVITMVAGLLLANPIITYLKSVEPASKIEWNVFSPWDSLRIYMNVSFLFALLITLPFALYQLWGFAKPGLEPHERKATVGYIPAAVVLCLLGIAFGYFIVFPMAFYFSSSITESMGLTETYGISQYFSFMFNILIPITIVFELPIVILFLTKIRILNPFVLRKFRRIAYLLMVILGTVITPPDFISALSVAVPLILLYELSIWLSARLYRKQLAMDAQRELAE</sequence>